<dbReference type="Proteomes" id="UP001165283">
    <property type="component" value="Unassembled WGS sequence"/>
</dbReference>
<evidence type="ECO:0000313" key="3">
    <source>
        <dbReference type="Proteomes" id="UP001165283"/>
    </source>
</evidence>
<evidence type="ECO:0000259" key="1">
    <source>
        <dbReference type="PROSITE" id="PS50104"/>
    </source>
</evidence>
<sequence length="501" mass="55767">MRVFVSHAGRDRAWAEWIAWQLDQARIETELDSWDWQTGENFVERMNTALARADAMVAVFSQAYFDPARWTAEEWQAAVHTAKQRPRFLRPVRIDDTPVPPLLAGLLSTSLHGLSVEAARQALLDVVRPPGRSSDEPGFPGFGRPAAAVSSTEGPQLPGLLSAGQAEEVLVRNEAFTGCDTLAGMRKGLRGGGGVQALSGAVFISYRRSDQPALAGRLYDKLESKFGQDGVFMDVDSIDLGSDFVAALDEALARCKAMVVVIGSEWLNVRDDDGVRRLDQPDDLVRLEIETALERGIRVIPILVDGTRMPRAQELPEGIRALSRRNGRDVSNARFKSDCVDLVSTLERLLGEAKPPAPPASPNVLRYIRDVHNRISWLADAAIGDQLETVRTEDKIDVADFVTILAPTQRLNAEFALKVAWEEDLARLARQVSAAKRWMRDHGMWGVIATRRYVDESVLRGLNFHSNERHIQLLLWRGPQDDRSLEMCLRRIAGSHDQYPV</sequence>
<accession>A0ABT1A2A2</accession>
<keyword evidence="3" id="KW-1185">Reference proteome</keyword>
<dbReference type="EMBL" id="JAGSOV010000040">
    <property type="protein sequence ID" value="MCO1657120.1"/>
    <property type="molecule type" value="Genomic_DNA"/>
</dbReference>
<evidence type="ECO:0000313" key="2">
    <source>
        <dbReference type="EMBL" id="MCO1657120.1"/>
    </source>
</evidence>
<dbReference type="InterPro" id="IPR000157">
    <property type="entry name" value="TIR_dom"/>
</dbReference>
<gene>
    <name evidence="2" type="ORF">KDL28_18830</name>
</gene>
<reference evidence="2" key="1">
    <citation type="submission" date="2021-04" db="EMBL/GenBank/DDBJ databases">
        <title>Pseudonocardia sp. nov., isolated from sandy soil of mangrove forest.</title>
        <authorList>
            <person name="Zan Z."/>
            <person name="Huang R."/>
            <person name="Liu W."/>
        </authorList>
    </citation>
    <scope>NUCLEOTIDE SEQUENCE</scope>
    <source>
        <strain evidence="2">S2-4</strain>
    </source>
</reference>
<dbReference type="PROSITE" id="PS50104">
    <property type="entry name" value="TIR"/>
    <property type="match status" value="1"/>
</dbReference>
<dbReference type="SUPFAM" id="SSF52200">
    <property type="entry name" value="Toll/Interleukin receptor TIR domain"/>
    <property type="match status" value="2"/>
</dbReference>
<dbReference type="Pfam" id="PF13676">
    <property type="entry name" value="TIR_2"/>
    <property type="match status" value="2"/>
</dbReference>
<dbReference type="RefSeq" id="WP_252440509.1">
    <property type="nucleotide sequence ID" value="NZ_JAGSOV010000040.1"/>
</dbReference>
<name>A0ABT1A2A2_9PSEU</name>
<protein>
    <submittedName>
        <fullName evidence="2">Toll/interleukin-1 receptor domain-containing protein</fullName>
    </submittedName>
</protein>
<dbReference type="InterPro" id="IPR035897">
    <property type="entry name" value="Toll_tir_struct_dom_sf"/>
</dbReference>
<comment type="caution">
    <text evidence="2">The sequence shown here is derived from an EMBL/GenBank/DDBJ whole genome shotgun (WGS) entry which is preliminary data.</text>
</comment>
<dbReference type="Gene3D" id="3.40.50.10140">
    <property type="entry name" value="Toll/interleukin-1 receptor homology (TIR) domain"/>
    <property type="match status" value="2"/>
</dbReference>
<proteinExistence type="predicted"/>
<organism evidence="2 3">
    <name type="scientific">Pseudonocardia humida</name>
    <dbReference type="NCBI Taxonomy" id="2800819"/>
    <lineage>
        <taxon>Bacteria</taxon>
        <taxon>Bacillati</taxon>
        <taxon>Actinomycetota</taxon>
        <taxon>Actinomycetes</taxon>
        <taxon>Pseudonocardiales</taxon>
        <taxon>Pseudonocardiaceae</taxon>
        <taxon>Pseudonocardia</taxon>
    </lineage>
</organism>
<feature type="domain" description="TIR" evidence="1">
    <location>
        <begin position="198"/>
        <end position="337"/>
    </location>
</feature>
<keyword evidence="2" id="KW-0675">Receptor</keyword>